<dbReference type="AlphaFoldDB" id="A0A127B975"/>
<reference evidence="12" key="1">
    <citation type="submission" date="2015-02" db="EMBL/GenBank/DDBJ databases">
        <title>Pyrococcus kukulkanii sp. nov., a novel hyperthermophilic archaeon isolated from a deep-sea hydrothermal vent at the Guaymas Basin.</title>
        <authorList>
            <person name="Oger P.M."/>
            <person name="Callac N."/>
            <person name="Jebbar M."/>
            <person name="Godfroy A."/>
        </authorList>
    </citation>
    <scope>NUCLEOTIDE SEQUENCE [LARGE SCALE GENOMIC DNA]</scope>
    <source>
        <strain evidence="12">NCB100</strain>
    </source>
</reference>
<protein>
    <submittedName>
        <fullName evidence="11">ABC transporter ATP-binding protein</fullName>
    </submittedName>
    <submittedName>
        <fullName evidence="10">Peptide ABC transporter ATPase</fullName>
    </submittedName>
</protein>
<dbReference type="InterPro" id="IPR003593">
    <property type="entry name" value="AAA+_ATPase"/>
</dbReference>
<dbReference type="Pfam" id="PF08352">
    <property type="entry name" value="oligo_HPY"/>
    <property type="match status" value="1"/>
</dbReference>
<dbReference type="Proteomes" id="UP000070587">
    <property type="component" value="Chromosome"/>
</dbReference>
<evidence type="ECO:0000313" key="11">
    <source>
        <dbReference type="EMBL" id="MFA4804924.1"/>
    </source>
</evidence>
<dbReference type="NCBIfam" id="TIGR01727">
    <property type="entry name" value="oligo_HPY"/>
    <property type="match status" value="1"/>
</dbReference>
<keyword evidence="4" id="KW-0997">Cell inner membrane</keyword>
<evidence type="ECO:0000256" key="3">
    <source>
        <dbReference type="ARBA" id="ARBA00022475"/>
    </source>
</evidence>
<keyword evidence="7" id="KW-1278">Translocase</keyword>
<dbReference type="CDD" id="cd03257">
    <property type="entry name" value="ABC_NikE_OppD_transporters"/>
    <property type="match status" value="1"/>
</dbReference>
<keyword evidence="5" id="KW-0547">Nucleotide-binding</keyword>
<dbReference type="Pfam" id="PF00005">
    <property type="entry name" value="ABC_tran"/>
    <property type="match status" value="1"/>
</dbReference>
<evidence type="ECO:0000313" key="12">
    <source>
        <dbReference type="Proteomes" id="UP000070587"/>
    </source>
</evidence>
<organism evidence="10 12">
    <name type="scientific">Pyrococcus kukulkanii</name>
    <dbReference type="NCBI Taxonomy" id="1609559"/>
    <lineage>
        <taxon>Archaea</taxon>
        <taxon>Methanobacteriati</taxon>
        <taxon>Methanobacteriota</taxon>
        <taxon>Thermococci</taxon>
        <taxon>Thermococcales</taxon>
        <taxon>Thermococcaceae</taxon>
        <taxon>Pyrococcus</taxon>
    </lineage>
</organism>
<dbReference type="Proteomes" id="UP001571980">
    <property type="component" value="Unassembled WGS sequence"/>
</dbReference>
<evidence type="ECO:0000313" key="10">
    <source>
        <dbReference type="EMBL" id="AMM53795.1"/>
    </source>
</evidence>
<dbReference type="SMART" id="SM00382">
    <property type="entry name" value="AAA"/>
    <property type="match status" value="1"/>
</dbReference>
<dbReference type="InterPro" id="IPR027417">
    <property type="entry name" value="P-loop_NTPase"/>
</dbReference>
<keyword evidence="8" id="KW-0472">Membrane</keyword>
<keyword evidence="6 11" id="KW-0067">ATP-binding</keyword>
<dbReference type="InterPro" id="IPR003439">
    <property type="entry name" value="ABC_transporter-like_ATP-bd"/>
</dbReference>
<dbReference type="GO" id="GO:0016887">
    <property type="term" value="F:ATP hydrolysis activity"/>
    <property type="evidence" value="ECO:0007669"/>
    <property type="project" value="InterPro"/>
</dbReference>
<evidence type="ECO:0000256" key="8">
    <source>
        <dbReference type="ARBA" id="ARBA00023136"/>
    </source>
</evidence>
<dbReference type="GO" id="GO:0005524">
    <property type="term" value="F:ATP binding"/>
    <property type="evidence" value="ECO:0007669"/>
    <property type="project" value="UniProtKB-KW"/>
</dbReference>
<dbReference type="InterPro" id="IPR017871">
    <property type="entry name" value="ABC_transporter-like_CS"/>
</dbReference>
<reference evidence="10 12" key="2">
    <citation type="journal article" date="2016" name="Int. J. Syst. Evol. Microbiol.">
        <title>Pyrococcus kukulkanii sp. nov., a hyperthermophilic, piezophilic archaeon isolated from a deep-sea hydrothermal vent.</title>
        <authorList>
            <person name="Callac N."/>
            <person name="Oger P."/>
            <person name="Lesongeur F."/>
            <person name="Rattray J.E."/>
            <person name="Vannier P."/>
            <person name="Michoud G."/>
            <person name="Beauverger M."/>
            <person name="Gayet N."/>
            <person name="Rouxel O."/>
            <person name="Jebbar M."/>
            <person name="Godfroy A."/>
        </authorList>
    </citation>
    <scope>NUCLEOTIDE SEQUENCE [LARGE SCALE GENOMIC DNA]</scope>
    <source>
        <strain evidence="10 12">NCB100</strain>
    </source>
</reference>
<dbReference type="InterPro" id="IPR050388">
    <property type="entry name" value="ABC_Ni/Peptide_Import"/>
</dbReference>
<keyword evidence="2" id="KW-0813">Transport</keyword>
<keyword evidence="13" id="KW-1185">Reference proteome</keyword>
<dbReference type="InterPro" id="IPR013563">
    <property type="entry name" value="Oligopep_ABC_C"/>
</dbReference>
<evidence type="ECO:0000256" key="4">
    <source>
        <dbReference type="ARBA" id="ARBA00022519"/>
    </source>
</evidence>
<sequence length="324" mass="36148">MLLEVKDLSIYYYTLSGVVKAVEGVTFSIDEKEWVTFVGESGSGKSTVASAIIRLVPPPGKIVSGQIMFEGKDLLKLSEEEMRQIRGKDISMVFQDPMTSLDPLRKIGDQLVEAMTVHGVDEDEAKERAKELLEKVNIPPDRFDYYPHQLSGGQRQRVSIAIAMAFNPKLLIADEPTTALDVIVQDSIMDLIQSLKEEGTSIFFVTHDISLAAERSDKIAVMYAGKLVEFGTVEQIVENPLHPYTQALLNSVPDLWTEKPIKAIPGYPPDLRNPPRGCRFHPRCHVFAEKGELKGLCDAEEPMVIEYEKGHFVACHLYGGSRNE</sequence>
<evidence type="ECO:0000256" key="6">
    <source>
        <dbReference type="ARBA" id="ARBA00022840"/>
    </source>
</evidence>
<dbReference type="SUPFAM" id="SSF52540">
    <property type="entry name" value="P-loop containing nucleoside triphosphate hydrolases"/>
    <property type="match status" value="1"/>
</dbReference>
<evidence type="ECO:0000256" key="2">
    <source>
        <dbReference type="ARBA" id="ARBA00022448"/>
    </source>
</evidence>
<evidence type="ECO:0000256" key="5">
    <source>
        <dbReference type="ARBA" id="ARBA00022741"/>
    </source>
</evidence>
<dbReference type="PANTHER" id="PTHR43297:SF14">
    <property type="entry name" value="ATPASE AAA-TYPE CORE DOMAIN-CONTAINING PROTEIN"/>
    <property type="match status" value="1"/>
</dbReference>
<evidence type="ECO:0000256" key="1">
    <source>
        <dbReference type="ARBA" id="ARBA00004202"/>
    </source>
</evidence>
<reference evidence="11 13" key="3">
    <citation type="submission" date="2023-03" db="EMBL/GenBank/DDBJ databases">
        <title>Speciation in Pyrococcus: adaptation to high temperature as a mechanism.</title>
        <authorList>
            <person name="Gu J."/>
        </authorList>
    </citation>
    <scope>NUCLEOTIDE SEQUENCE [LARGE SCALE GENOMIC DNA]</scope>
    <source>
        <strain evidence="11 13">LMOA34</strain>
    </source>
</reference>
<dbReference type="PROSITE" id="PS50893">
    <property type="entry name" value="ABC_TRANSPORTER_2"/>
    <property type="match status" value="1"/>
</dbReference>
<dbReference type="PROSITE" id="PS00211">
    <property type="entry name" value="ABC_TRANSPORTER_1"/>
    <property type="match status" value="1"/>
</dbReference>
<dbReference type="GO" id="GO:0005886">
    <property type="term" value="C:plasma membrane"/>
    <property type="evidence" value="ECO:0007669"/>
    <property type="project" value="UniProtKB-SubCell"/>
</dbReference>
<proteinExistence type="predicted"/>
<dbReference type="KEGG" id="pyc:TQ32_04315"/>
<dbReference type="RefSeq" id="WP_068321469.1">
    <property type="nucleotide sequence ID" value="NZ_CP010835.1"/>
</dbReference>
<name>A0A127B975_9EURY</name>
<dbReference type="GO" id="GO:0015833">
    <property type="term" value="P:peptide transport"/>
    <property type="evidence" value="ECO:0007669"/>
    <property type="project" value="InterPro"/>
</dbReference>
<dbReference type="FunFam" id="3.40.50.300:FF:000016">
    <property type="entry name" value="Oligopeptide ABC transporter ATP-binding component"/>
    <property type="match status" value="1"/>
</dbReference>
<dbReference type="EMBL" id="JARRIG010000006">
    <property type="protein sequence ID" value="MFA4804924.1"/>
    <property type="molecule type" value="Genomic_DNA"/>
</dbReference>
<accession>A0A127B975</accession>
<dbReference type="Gene3D" id="3.40.50.300">
    <property type="entry name" value="P-loop containing nucleotide triphosphate hydrolases"/>
    <property type="match status" value="1"/>
</dbReference>
<dbReference type="STRING" id="1609559.TQ32_04315"/>
<dbReference type="OrthoDB" id="18209at2157"/>
<evidence type="ECO:0000259" key="9">
    <source>
        <dbReference type="PROSITE" id="PS50893"/>
    </source>
</evidence>
<comment type="subcellular location">
    <subcellularLocation>
        <location evidence="1">Cell membrane</location>
        <topology evidence="1">Peripheral membrane protein</topology>
    </subcellularLocation>
</comment>
<dbReference type="PATRIC" id="fig|1609559.3.peg.899"/>
<dbReference type="GeneID" id="28491032"/>
<keyword evidence="3" id="KW-1003">Cell membrane</keyword>
<evidence type="ECO:0000256" key="7">
    <source>
        <dbReference type="ARBA" id="ARBA00022967"/>
    </source>
</evidence>
<dbReference type="EMBL" id="CP010835">
    <property type="protein sequence ID" value="AMM53795.1"/>
    <property type="molecule type" value="Genomic_DNA"/>
</dbReference>
<feature type="domain" description="ABC transporter" evidence="9">
    <location>
        <begin position="5"/>
        <end position="249"/>
    </location>
</feature>
<dbReference type="PANTHER" id="PTHR43297">
    <property type="entry name" value="OLIGOPEPTIDE TRANSPORT ATP-BINDING PROTEIN APPD"/>
    <property type="match status" value="1"/>
</dbReference>
<gene>
    <name evidence="11" type="ORF">P8X34_09330</name>
    <name evidence="10" type="ORF">TQ32_04315</name>
</gene>
<evidence type="ECO:0000313" key="13">
    <source>
        <dbReference type="Proteomes" id="UP001571980"/>
    </source>
</evidence>